<reference evidence="1" key="1">
    <citation type="submission" date="2023-10" db="EMBL/GenBank/DDBJ databases">
        <authorList>
            <person name="Domelevo Entfellner J.-B."/>
        </authorList>
    </citation>
    <scope>NUCLEOTIDE SEQUENCE</scope>
</reference>
<name>A0AA86VQG5_9FABA</name>
<accession>A0AA86VQG5</accession>
<gene>
    <name evidence="1" type="ORF">AYBTSS11_LOCUS26192</name>
</gene>
<proteinExistence type="predicted"/>
<organism evidence="1 2">
    <name type="scientific">Sphenostylis stenocarpa</name>
    <dbReference type="NCBI Taxonomy" id="92480"/>
    <lineage>
        <taxon>Eukaryota</taxon>
        <taxon>Viridiplantae</taxon>
        <taxon>Streptophyta</taxon>
        <taxon>Embryophyta</taxon>
        <taxon>Tracheophyta</taxon>
        <taxon>Spermatophyta</taxon>
        <taxon>Magnoliopsida</taxon>
        <taxon>eudicotyledons</taxon>
        <taxon>Gunneridae</taxon>
        <taxon>Pentapetalae</taxon>
        <taxon>rosids</taxon>
        <taxon>fabids</taxon>
        <taxon>Fabales</taxon>
        <taxon>Fabaceae</taxon>
        <taxon>Papilionoideae</taxon>
        <taxon>50 kb inversion clade</taxon>
        <taxon>NPAAA clade</taxon>
        <taxon>indigoferoid/millettioid clade</taxon>
        <taxon>Phaseoleae</taxon>
        <taxon>Sphenostylis</taxon>
    </lineage>
</organism>
<protein>
    <submittedName>
        <fullName evidence="1">Uncharacterized protein</fullName>
    </submittedName>
</protein>
<evidence type="ECO:0000313" key="2">
    <source>
        <dbReference type="Proteomes" id="UP001189624"/>
    </source>
</evidence>
<dbReference type="Proteomes" id="UP001189624">
    <property type="component" value="Chromosome 9"/>
</dbReference>
<dbReference type="Gramene" id="rna-AYBTSS11_LOCUS26192">
    <property type="protein sequence ID" value="CAJ1974121.1"/>
    <property type="gene ID" value="gene-AYBTSS11_LOCUS26192"/>
</dbReference>
<keyword evidence="2" id="KW-1185">Reference proteome</keyword>
<dbReference type="EMBL" id="OY731406">
    <property type="protein sequence ID" value="CAJ1974121.1"/>
    <property type="molecule type" value="Genomic_DNA"/>
</dbReference>
<dbReference type="AlphaFoldDB" id="A0AA86VQG5"/>
<sequence>MERQSPRGLLHDPIMATPCEPMPDGLVESCSCMPSSDYTCAQLNYRPSPPLEPTTFFLAFQKKDNSTSKEVINHETEESERREYIYGNALLKEMFIRHSKSSHKKQLNVDIT</sequence>
<evidence type="ECO:0000313" key="1">
    <source>
        <dbReference type="EMBL" id="CAJ1974121.1"/>
    </source>
</evidence>